<evidence type="ECO:0000259" key="2">
    <source>
        <dbReference type="Pfam" id="PF09335"/>
    </source>
</evidence>
<dbReference type="Pfam" id="PF09335">
    <property type="entry name" value="VTT_dom"/>
    <property type="match status" value="1"/>
</dbReference>
<dbReference type="GO" id="GO:0005886">
    <property type="term" value="C:plasma membrane"/>
    <property type="evidence" value="ECO:0007669"/>
    <property type="project" value="TreeGrafter"/>
</dbReference>
<dbReference type="EMBL" id="FLUQ01000001">
    <property type="protein sequence ID" value="SBV99597.1"/>
    <property type="molecule type" value="Genomic_DNA"/>
</dbReference>
<sequence>MFGLDPAELLRSYGYIALAAGAFLEGEFIVILAGLLAHQGYLSPVPAALCAFGGSLASDQLMFYLGRWKGNAVLHRFPRLERNAPKARELLDRYETPLILGFRFVYGIRNVTPVLLGMGRVNHWKFLVLNTVSAGIWASACIAAGYFLGRAATAFLQGHPHADKIALGVVVALALAIWAWRRMAGKRRPPGDS</sequence>
<dbReference type="PANTHER" id="PTHR42709:SF2">
    <property type="entry name" value="INNER MEMBRANE PROTEIN YOHD"/>
    <property type="match status" value="1"/>
</dbReference>
<feature type="domain" description="VTT" evidence="2">
    <location>
        <begin position="26"/>
        <end position="146"/>
    </location>
</feature>
<evidence type="ECO:0000313" key="3">
    <source>
        <dbReference type="EMBL" id="SBV99597.1"/>
    </source>
</evidence>
<accession>A0A212JJK2</accession>
<protein>
    <recommendedName>
        <fullName evidence="2">VTT domain-containing protein</fullName>
    </recommendedName>
</protein>
<name>A0A212JJK2_9DELT</name>
<reference evidence="3" key="1">
    <citation type="submission" date="2016-04" db="EMBL/GenBank/DDBJ databases">
        <authorList>
            <person name="Evans L.H."/>
            <person name="Alamgir A."/>
            <person name="Owens N."/>
            <person name="Weber N.D."/>
            <person name="Virtaneva K."/>
            <person name="Barbian K."/>
            <person name="Babar A."/>
            <person name="Rosenke K."/>
        </authorList>
    </citation>
    <scope>NUCLEOTIDE SEQUENCE</scope>
    <source>
        <strain evidence="3">86</strain>
    </source>
</reference>
<keyword evidence="1" id="KW-1133">Transmembrane helix</keyword>
<feature type="transmembrane region" description="Helical" evidence="1">
    <location>
        <begin position="12"/>
        <end position="37"/>
    </location>
</feature>
<feature type="transmembrane region" description="Helical" evidence="1">
    <location>
        <begin position="161"/>
        <end position="180"/>
    </location>
</feature>
<keyword evidence="1" id="KW-0812">Transmembrane</keyword>
<evidence type="ECO:0000256" key="1">
    <source>
        <dbReference type="SAM" id="Phobius"/>
    </source>
</evidence>
<organism evidence="3">
    <name type="scientific">uncultured delta proteobacterium</name>
    <dbReference type="NCBI Taxonomy" id="34034"/>
    <lineage>
        <taxon>Bacteria</taxon>
        <taxon>Deltaproteobacteria</taxon>
        <taxon>environmental samples</taxon>
    </lineage>
</organism>
<dbReference type="PANTHER" id="PTHR42709">
    <property type="entry name" value="ALKALINE PHOSPHATASE LIKE PROTEIN"/>
    <property type="match status" value="1"/>
</dbReference>
<dbReference type="InterPro" id="IPR051311">
    <property type="entry name" value="DedA_domain"/>
</dbReference>
<dbReference type="AlphaFoldDB" id="A0A212JJK2"/>
<feature type="transmembrane region" description="Helical" evidence="1">
    <location>
        <begin position="126"/>
        <end position="149"/>
    </location>
</feature>
<dbReference type="InterPro" id="IPR032816">
    <property type="entry name" value="VTT_dom"/>
</dbReference>
<proteinExistence type="predicted"/>
<keyword evidence="1" id="KW-0472">Membrane</keyword>
<gene>
    <name evidence="3" type="ORF">KL86DPRO_11628</name>
</gene>